<dbReference type="GO" id="GO:0003735">
    <property type="term" value="F:structural constituent of ribosome"/>
    <property type="evidence" value="ECO:0007669"/>
    <property type="project" value="InterPro"/>
</dbReference>
<reference evidence="6" key="1">
    <citation type="journal article" date="2012" name="Science">
        <title>Fermentation, hydrogen, and sulfur metabolism in multiple uncultivated bacterial phyla.</title>
        <authorList>
            <person name="Wrighton K.C."/>
            <person name="Thomas B.C."/>
            <person name="Sharon I."/>
            <person name="Miller C.S."/>
            <person name="Castelle C.J."/>
            <person name="VerBerkmoes N.C."/>
            <person name="Wilkins M.J."/>
            <person name="Hettich R.L."/>
            <person name="Lipton M.S."/>
            <person name="Williams K.H."/>
            <person name="Long P.E."/>
            <person name="Banfield J.F."/>
        </authorList>
    </citation>
    <scope>NUCLEOTIDE SEQUENCE [LARGE SCALE GENOMIC DNA]</scope>
</reference>
<gene>
    <name evidence="4" type="primary">rplU</name>
    <name evidence="6" type="ORF">ACD_80C00168G0004</name>
</gene>
<dbReference type="NCBIfam" id="TIGR00061">
    <property type="entry name" value="L21"/>
    <property type="match status" value="1"/>
</dbReference>
<comment type="similarity">
    <text evidence="1 4 5">Belongs to the bacterial ribosomal protein bL21 family.</text>
</comment>
<dbReference type="Pfam" id="PF00829">
    <property type="entry name" value="Ribosomal_L21p"/>
    <property type="match status" value="1"/>
</dbReference>
<dbReference type="GO" id="GO:0006412">
    <property type="term" value="P:translation"/>
    <property type="evidence" value="ECO:0007669"/>
    <property type="project" value="UniProtKB-UniRule"/>
</dbReference>
<evidence type="ECO:0000256" key="5">
    <source>
        <dbReference type="RuleBase" id="RU000562"/>
    </source>
</evidence>
<dbReference type="PANTHER" id="PTHR21349">
    <property type="entry name" value="50S RIBOSOMAL PROTEIN L21"/>
    <property type="match status" value="1"/>
</dbReference>
<dbReference type="GO" id="GO:0005840">
    <property type="term" value="C:ribosome"/>
    <property type="evidence" value="ECO:0007669"/>
    <property type="project" value="UniProtKB-KW"/>
</dbReference>
<keyword evidence="3 4" id="KW-0687">Ribonucleoprotein</keyword>
<comment type="caution">
    <text evidence="6">The sequence shown here is derived from an EMBL/GenBank/DDBJ whole genome shotgun (WGS) entry which is preliminary data.</text>
</comment>
<comment type="function">
    <text evidence="4 5">This protein binds to 23S rRNA in the presence of protein L20.</text>
</comment>
<evidence type="ECO:0000256" key="2">
    <source>
        <dbReference type="ARBA" id="ARBA00022980"/>
    </source>
</evidence>
<dbReference type="InterPro" id="IPR028909">
    <property type="entry name" value="bL21-like"/>
</dbReference>
<keyword evidence="4 5" id="KW-0694">RNA-binding</keyword>
<name>K1XWC0_9BACT</name>
<dbReference type="EMBL" id="AMFJ01036175">
    <property type="protein sequence ID" value="EKD24693.1"/>
    <property type="molecule type" value="Genomic_DNA"/>
</dbReference>
<keyword evidence="4 5" id="KW-0699">rRNA-binding</keyword>
<organism evidence="6">
    <name type="scientific">uncultured bacterium</name>
    <name type="common">gcode 4</name>
    <dbReference type="NCBI Taxonomy" id="1234023"/>
    <lineage>
        <taxon>Bacteria</taxon>
        <taxon>environmental samples</taxon>
    </lineage>
</organism>
<proteinExistence type="inferred from homology"/>
<dbReference type="GO" id="GO:1990904">
    <property type="term" value="C:ribonucleoprotein complex"/>
    <property type="evidence" value="ECO:0007669"/>
    <property type="project" value="UniProtKB-KW"/>
</dbReference>
<dbReference type="GO" id="GO:0019843">
    <property type="term" value="F:rRNA binding"/>
    <property type="evidence" value="ECO:0007669"/>
    <property type="project" value="UniProtKB-UniRule"/>
</dbReference>
<dbReference type="SUPFAM" id="SSF141091">
    <property type="entry name" value="L21p-like"/>
    <property type="match status" value="1"/>
</dbReference>
<dbReference type="InterPro" id="IPR036164">
    <property type="entry name" value="bL21-like_sf"/>
</dbReference>
<dbReference type="GO" id="GO:0005737">
    <property type="term" value="C:cytoplasm"/>
    <property type="evidence" value="ECO:0007669"/>
    <property type="project" value="UniProtKB-ARBA"/>
</dbReference>
<sequence>MYAVVEVKGHQYIVQEGDVIVVDNVDLDEWAKMTIDTVLLAFDDKGAKVVVGAPYIANAKVECIVNKNQKGEKIRVIKFKRKNRYQRTMWFRPHESFLEIKKIDING</sequence>
<comment type="subunit">
    <text evidence="4">Part of the 50S ribosomal subunit. Contacts protein L20.</text>
</comment>
<dbReference type="HAMAP" id="MF_01363">
    <property type="entry name" value="Ribosomal_bL21"/>
    <property type="match status" value="1"/>
</dbReference>
<protein>
    <recommendedName>
        <fullName evidence="4">Large ribosomal subunit protein bL21</fullName>
    </recommendedName>
</protein>
<evidence type="ECO:0000256" key="4">
    <source>
        <dbReference type="HAMAP-Rule" id="MF_01363"/>
    </source>
</evidence>
<evidence type="ECO:0000256" key="1">
    <source>
        <dbReference type="ARBA" id="ARBA00008563"/>
    </source>
</evidence>
<keyword evidence="2 4" id="KW-0689">Ribosomal protein</keyword>
<evidence type="ECO:0000313" key="6">
    <source>
        <dbReference type="EMBL" id="EKD24693.1"/>
    </source>
</evidence>
<accession>K1XWC0</accession>
<dbReference type="PANTHER" id="PTHR21349:SF0">
    <property type="entry name" value="LARGE RIBOSOMAL SUBUNIT PROTEIN BL21M"/>
    <property type="match status" value="1"/>
</dbReference>
<evidence type="ECO:0000256" key="3">
    <source>
        <dbReference type="ARBA" id="ARBA00023274"/>
    </source>
</evidence>
<dbReference type="AlphaFoldDB" id="K1XWC0"/>
<dbReference type="InterPro" id="IPR001787">
    <property type="entry name" value="Ribosomal_bL21"/>
</dbReference>